<comment type="caution">
    <text evidence="1">The sequence shown here is derived from an EMBL/GenBank/DDBJ whole genome shotgun (WGS) entry which is preliminary data.</text>
</comment>
<proteinExistence type="predicted"/>
<dbReference type="Proteomes" id="UP000663829">
    <property type="component" value="Unassembled WGS sequence"/>
</dbReference>
<feature type="non-terminal residue" evidence="1">
    <location>
        <position position="1"/>
    </location>
</feature>
<dbReference type="InterPro" id="IPR011042">
    <property type="entry name" value="6-blade_b-propeller_TolB-like"/>
</dbReference>
<gene>
    <name evidence="1" type="ORF">GPM918_LOCUS45038</name>
    <name evidence="2" type="ORF">SRO942_LOCUS47220</name>
</gene>
<name>A0A816E6H3_9BILA</name>
<dbReference type="EMBL" id="CAJNOQ010047980">
    <property type="protein sequence ID" value="CAF1642745.1"/>
    <property type="molecule type" value="Genomic_DNA"/>
</dbReference>
<evidence type="ECO:0000313" key="1">
    <source>
        <dbReference type="EMBL" id="CAF1642745.1"/>
    </source>
</evidence>
<dbReference type="EMBL" id="CAJOBC010117120">
    <property type="protein sequence ID" value="CAF4556954.1"/>
    <property type="molecule type" value="Genomic_DNA"/>
</dbReference>
<keyword evidence="3" id="KW-1185">Reference proteome</keyword>
<protein>
    <submittedName>
        <fullName evidence="1">Uncharacterized protein</fullName>
    </submittedName>
</protein>
<dbReference type="Proteomes" id="UP000681722">
    <property type="component" value="Unassembled WGS sequence"/>
</dbReference>
<dbReference type="OrthoDB" id="654191at2759"/>
<dbReference type="Gene3D" id="2.120.10.30">
    <property type="entry name" value="TolB, C-terminal domain"/>
    <property type="match status" value="1"/>
</dbReference>
<dbReference type="AlphaFoldDB" id="A0A816E6H3"/>
<organism evidence="1 3">
    <name type="scientific">Didymodactylos carnosus</name>
    <dbReference type="NCBI Taxonomy" id="1234261"/>
    <lineage>
        <taxon>Eukaryota</taxon>
        <taxon>Metazoa</taxon>
        <taxon>Spiralia</taxon>
        <taxon>Gnathifera</taxon>
        <taxon>Rotifera</taxon>
        <taxon>Eurotatoria</taxon>
        <taxon>Bdelloidea</taxon>
        <taxon>Philodinida</taxon>
        <taxon>Philodinidae</taxon>
        <taxon>Didymodactylos</taxon>
    </lineage>
</organism>
<evidence type="ECO:0000313" key="2">
    <source>
        <dbReference type="EMBL" id="CAF4556954.1"/>
    </source>
</evidence>
<evidence type="ECO:0000313" key="3">
    <source>
        <dbReference type="Proteomes" id="UP000663829"/>
    </source>
</evidence>
<sequence length="73" mass="7883">QFICQNATIVAGGNAYGAYFDQLSYPYRFSVDFNNNLHIADLSNDRILKWNVGAATGQIIGPNGDSGKGSNQL</sequence>
<accession>A0A816E6H3</accession>
<reference evidence="1" key="1">
    <citation type="submission" date="2021-02" db="EMBL/GenBank/DDBJ databases">
        <authorList>
            <person name="Nowell W R."/>
        </authorList>
    </citation>
    <scope>NUCLEOTIDE SEQUENCE</scope>
</reference>